<dbReference type="SUPFAM" id="SSF53756">
    <property type="entry name" value="UDP-Glycosyltransferase/glycogen phosphorylase"/>
    <property type="match status" value="1"/>
</dbReference>
<dbReference type="HOGENOM" id="CLU_062433_0_0_11"/>
<dbReference type="Proteomes" id="UP000013167">
    <property type="component" value="Unassembled WGS sequence"/>
</dbReference>
<gene>
    <name evidence="1" type="ORF">BN10_1120006</name>
</gene>
<name>N0DZD1_9MICO</name>
<dbReference type="EMBL" id="CAIZ01000016">
    <property type="protein sequence ID" value="CCH68680.1"/>
    <property type="molecule type" value="Genomic_DNA"/>
</dbReference>
<proteinExistence type="predicted"/>
<reference evidence="1 2" key="1">
    <citation type="journal article" date="2013" name="ISME J.">
        <title>A metabolic model for members of the genus Tetrasphaera involved in enhanced biological phosphorus removal.</title>
        <authorList>
            <person name="Kristiansen R."/>
            <person name="Nguyen H.T.T."/>
            <person name="Saunders A.M."/>
            <person name="Nielsen J.L."/>
            <person name="Wimmer R."/>
            <person name="Le V.Q."/>
            <person name="McIlroy S.J."/>
            <person name="Petrovski S."/>
            <person name="Seviour R.J."/>
            <person name="Calteau A."/>
            <person name="Nielsen K.L."/>
            <person name="Nielsen P.H."/>
        </authorList>
    </citation>
    <scope>NUCLEOTIDE SEQUENCE [LARGE SCALE GENOMIC DNA]</scope>
    <source>
        <strain evidence="1 2">Lp2</strain>
    </source>
</reference>
<protein>
    <recommendedName>
        <fullName evidence="3">Glycosyltransferase</fullName>
    </recommendedName>
</protein>
<accession>N0DZD1</accession>
<dbReference type="eggNOG" id="COG0438">
    <property type="taxonomic scope" value="Bacteria"/>
</dbReference>
<dbReference type="STRING" id="1193181.BN10_1120006"/>
<evidence type="ECO:0008006" key="3">
    <source>
        <dbReference type="Google" id="ProtNLM"/>
    </source>
</evidence>
<dbReference type="OrthoDB" id="9815351at2"/>
<organism evidence="1 2">
    <name type="scientific">Phycicoccus elongatus Lp2</name>
    <dbReference type="NCBI Taxonomy" id="1193181"/>
    <lineage>
        <taxon>Bacteria</taxon>
        <taxon>Bacillati</taxon>
        <taxon>Actinomycetota</taxon>
        <taxon>Actinomycetes</taxon>
        <taxon>Micrococcales</taxon>
        <taxon>Intrasporangiaceae</taxon>
        <taxon>Phycicoccus</taxon>
    </lineage>
</organism>
<sequence length="347" mass="37435">MTPNPSIDAVSTYRLTAGSPRVRIADWLAHEGLTATWHTYAGTADVLPTTVARHPLRILRAEASVRRGWPSQVLVLSREASPWSLGEVEETLLHRAERGVYDVDDAIFADRSPIRRAMRIDRKWARMVGAADVVVVGNDHLAEHAAPFARDLRIIPSCIEPGDYLAKTSWDLAAAPRVVWLGSPATEHYLEPLAADLGRLHTRTGARVTLISGPGSNPRLASIDHLVDRVPWSLSTVATALSEADVAIGPLDDTAYARGKCAYKLLQYAATGLPMVASPVGANALALERFDGVAVAAGGDWTEALEAVITESAARREARGRQGIAAVAEHYSFEAWSPHWRAAVLGS</sequence>
<evidence type="ECO:0000313" key="2">
    <source>
        <dbReference type="Proteomes" id="UP000013167"/>
    </source>
</evidence>
<dbReference type="Gene3D" id="3.40.50.2000">
    <property type="entry name" value="Glycogen Phosphorylase B"/>
    <property type="match status" value="1"/>
</dbReference>
<dbReference type="Pfam" id="PF13692">
    <property type="entry name" value="Glyco_trans_1_4"/>
    <property type="match status" value="1"/>
</dbReference>
<comment type="caution">
    <text evidence="1">The sequence shown here is derived from an EMBL/GenBank/DDBJ whole genome shotgun (WGS) entry which is preliminary data.</text>
</comment>
<dbReference type="RefSeq" id="WP_010851579.1">
    <property type="nucleotide sequence ID" value="NZ_HF570956.1"/>
</dbReference>
<keyword evidence="2" id="KW-1185">Reference proteome</keyword>
<evidence type="ECO:0000313" key="1">
    <source>
        <dbReference type="EMBL" id="CCH68680.1"/>
    </source>
</evidence>
<dbReference type="AlphaFoldDB" id="N0DZD1"/>